<dbReference type="Pfam" id="PF00327">
    <property type="entry name" value="Ribosomal_L30"/>
    <property type="match status" value="1"/>
</dbReference>
<dbReference type="SUPFAM" id="SSF55129">
    <property type="entry name" value="Ribosomal protein L30p/L7e"/>
    <property type="match status" value="1"/>
</dbReference>
<dbReference type="NCBIfam" id="TIGR01308">
    <property type="entry name" value="rpmD_bact"/>
    <property type="match status" value="1"/>
</dbReference>
<reference evidence="8" key="2">
    <citation type="submission" date="2011-03" db="EMBL/GenBank/DDBJ databases">
        <title>The complete genome of Hippea maritima DSM 10411.</title>
        <authorList>
            <consortium name="US DOE Joint Genome Institute (JGI-PGF)"/>
            <person name="Lucas S."/>
            <person name="Copeland A."/>
            <person name="Lapidus A."/>
            <person name="Bruce D."/>
            <person name="Goodwin L."/>
            <person name="Pitluck S."/>
            <person name="Peters L."/>
            <person name="Kyrpides N."/>
            <person name="Mavromatis K."/>
            <person name="Pagani I."/>
            <person name="Ivanova N."/>
            <person name="Mikhailova N."/>
            <person name="Lu M."/>
            <person name="Detter J.C."/>
            <person name="Tapia R."/>
            <person name="Han C."/>
            <person name="Land M."/>
            <person name="Hauser L."/>
            <person name="Markowitz V."/>
            <person name="Cheng J.-F."/>
            <person name="Hugenholtz P."/>
            <person name="Woyke T."/>
            <person name="Wu D."/>
            <person name="Spring S."/>
            <person name="Schroeder M."/>
            <person name="Brambilla E."/>
            <person name="Klenk H.-P."/>
            <person name="Eisen J.A."/>
        </authorList>
    </citation>
    <scope>NUCLEOTIDE SEQUENCE [LARGE SCALE GENOMIC DNA]</scope>
    <source>
        <strain evidence="8">ATCC 700847 / DSM 10411 / MH2</strain>
    </source>
</reference>
<evidence type="ECO:0000313" key="7">
    <source>
        <dbReference type="EMBL" id="AEA34315.1"/>
    </source>
</evidence>
<dbReference type="GO" id="GO:0022625">
    <property type="term" value="C:cytosolic large ribosomal subunit"/>
    <property type="evidence" value="ECO:0007669"/>
    <property type="project" value="TreeGrafter"/>
</dbReference>
<dbReference type="RefSeq" id="WP_013682347.1">
    <property type="nucleotide sequence ID" value="NC_015318.1"/>
</dbReference>
<dbReference type="PANTHER" id="PTHR15892:SF2">
    <property type="entry name" value="LARGE RIBOSOMAL SUBUNIT PROTEIN UL30M"/>
    <property type="match status" value="1"/>
</dbReference>
<evidence type="ECO:0000256" key="5">
    <source>
        <dbReference type="ARBA" id="ARBA00035492"/>
    </source>
</evidence>
<evidence type="ECO:0000256" key="1">
    <source>
        <dbReference type="ARBA" id="ARBA00007594"/>
    </source>
</evidence>
<dbReference type="EMBL" id="CP002606">
    <property type="protein sequence ID" value="AEA34315.1"/>
    <property type="molecule type" value="Genomic_DNA"/>
</dbReference>
<evidence type="ECO:0000256" key="4">
    <source>
        <dbReference type="ARBA" id="ARBA00023274"/>
    </source>
</evidence>
<dbReference type="OrthoDB" id="9812790at2"/>
<dbReference type="Proteomes" id="UP000008139">
    <property type="component" value="Chromosome"/>
</dbReference>
<dbReference type="HOGENOM" id="CLU_131047_2_1_7"/>
<keyword evidence="8" id="KW-1185">Reference proteome</keyword>
<dbReference type="STRING" id="760142.Hipma_1359"/>
<dbReference type="InterPro" id="IPR005996">
    <property type="entry name" value="Ribosomal_uL30_bac-type"/>
</dbReference>
<feature type="domain" description="Large ribosomal subunit protein uL30-like ferredoxin-like fold" evidence="6">
    <location>
        <begin position="4"/>
        <end position="54"/>
    </location>
</feature>
<dbReference type="InParanoid" id="F2LXS4"/>
<dbReference type="PIRSF" id="PIRSF002211">
    <property type="entry name" value="Ribosomal_L30_bac-type"/>
    <property type="match status" value="1"/>
</dbReference>
<dbReference type="FunCoup" id="F2LXS4">
    <property type="interactions" value="356"/>
</dbReference>
<dbReference type="Gene3D" id="3.30.1390.20">
    <property type="entry name" value="Ribosomal protein L30, ferredoxin-like fold domain"/>
    <property type="match status" value="1"/>
</dbReference>
<dbReference type="PANTHER" id="PTHR15892">
    <property type="entry name" value="MITOCHONDRIAL RIBOSOMAL PROTEIN L30"/>
    <property type="match status" value="1"/>
</dbReference>
<gene>
    <name evidence="7" type="ordered locus">Hipma_1359</name>
</gene>
<protein>
    <recommendedName>
        <fullName evidence="5">50S ribosomal protein L30</fullName>
    </recommendedName>
</protein>
<dbReference type="CDD" id="cd01658">
    <property type="entry name" value="Ribosomal_L30"/>
    <property type="match status" value="1"/>
</dbReference>
<dbReference type="InterPro" id="IPR036919">
    <property type="entry name" value="Ribo_uL30_ferredoxin-like_sf"/>
</dbReference>
<accession>F2LXS4</accession>
<organism evidence="7 8">
    <name type="scientific">Hippea maritima (strain ATCC 700847 / DSM 10411 / MH2)</name>
    <dbReference type="NCBI Taxonomy" id="760142"/>
    <lineage>
        <taxon>Bacteria</taxon>
        <taxon>Pseudomonadati</taxon>
        <taxon>Campylobacterota</taxon>
        <taxon>Desulfurellia</taxon>
        <taxon>Desulfurellales</taxon>
        <taxon>Hippeaceae</taxon>
        <taxon>Hippea</taxon>
    </lineage>
</organism>
<dbReference type="AlphaFoldDB" id="F2LXS4"/>
<sequence length="59" mass="6711">MGDLKITLTRSLIGQKPSIRKTAIALGLKRPNKSIIRKDTPYIRGMIRKVSFMVKVEEL</sequence>
<dbReference type="FunFam" id="3.30.1390.20:FF:000001">
    <property type="entry name" value="50S ribosomal protein L30"/>
    <property type="match status" value="1"/>
</dbReference>
<evidence type="ECO:0000256" key="2">
    <source>
        <dbReference type="ARBA" id="ARBA00011838"/>
    </source>
</evidence>
<evidence type="ECO:0000256" key="3">
    <source>
        <dbReference type="ARBA" id="ARBA00022980"/>
    </source>
</evidence>
<comment type="similarity">
    <text evidence="1">Belongs to the universal ribosomal protein uL30 family.</text>
</comment>
<reference evidence="7 8" key="1">
    <citation type="journal article" date="2011" name="Stand. Genomic Sci.">
        <title>Complete genome sequence of the thermophilic sulfur-reducer Hippea maritima type strain (MH(2)).</title>
        <authorList>
            <person name="Huntemann M."/>
            <person name="Lu M."/>
            <person name="Nolan M."/>
            <person name="Lapidus A."/>
            <person name="Lucas S."/>
            <person name="Hammon N."/>
            <person name="Deshpande S."/>
            <person name="Cheng J.F."/>
            <person name="Tapia R."/>
            <person name="Han C."/>
            <person name="Goodwin L."/>
            <person name="Pitluck S."/>
            <person name="Liolios K."/>
            <person name="Pagani I."/>
            <person name="Ivanova N."/>
            <person name="Ovchinikova G."/>
            <person name="Pati A."/>
            <person name="Chen A."/>
            <person name="Palaniappan K."/>
            <person name="Land M."/>
            <person name="Hauser L."/>
            <person name="Jeffries C.D."/>
            <person name="Detter J.C."/>
            <person name="Brambilla E.M."/>
            <person name="Rohde M."/>
            <person name="Spring S."/>
            <person name="Goker M."/>
            <person name="Woyke T."/>
            <person name="Bristow J."/>
            <person name="Eisen J.A."/>
            <person name="Markowitz V."/>
            <person name="Hugenholtz P."/>
            <person name="Kyrpides N.C."/>
            <person name="Klenk H.P."/>
            <person name="Mavromatis K."/>
        </authorList>
    </citation>
    <scope>NUCLEOTIDE SEQUENCE [LARGE SCALE GENOMIC DNA]</scope>
    <source>
        <strain evidence="8">ATCC 700847 / DSM 10411 / MH2</strain>
    </source>
</reference>
<comment type="subunit">
    <text evidence="2">Part of the 50S ribosomal subunit.</text>
</comment>
<dbReference type="InterPro" id="IPR016082">
    <property type="entry name" value="Ribosomal_uL30_ferredoxin-like"/>
</dbReference>
<keyword evidence="4" id="KW-0687">Ribonucleoprotein</keyword>
<dbReference type="KEGG" id="hmr:Hipma_1359"/>
<evidence type="ECO:0000313" key="8">
    <source>
        <dbReference type="Proteomes" id="UP000008139"/>
    </source>
</evidence>
<name>F2LXS4_HIPMA</name>
<dbReference type="GO" id="GO:0003735">
    <property type="term" value="F:structural constituent of ribosome"/>
    <property type="evidence" value="ECO:0007669"/>
    <property type="project" value="InterPro"/>
</dbReference>
<dbReference type="HAMAP" id="MF_01371_B">
    <property type="entry name" value="Ribosomal_uL30_B"/>
    <property type="match status" value="1"/>
</dbReference>
<evidence type="ECO:0000259" key="6">
    <source>
        <dbReference type="Pfam" id="PF00327"/>
    </source>
</evidence>
<keyword evidence="3 7" id="KW-0689">Ribosomal protein</keyword>
<dbReference type="eggNOG" id="COG1841">
    <property type="taxonomic scope" value="Bacteria"/>
</dbReference>
<dbReference type="GO" id="GO:0006412">
    <property type="term" value="P:translation"/>
    <property type="evidence" value="ECO:0007669"/>
    <property type="project" value="InterPro"/>
</dbReference>
<proteinExistence type="inferred from homology"/>